<feature type="transmembrane region" description="Helical" evidence="5">
    <location>
        <begin position="193"/>
        <end position="215"/>
    </location>
</feature>
<feature type="transmembrane region" description="Helical" evidence="5">
    <location>
        <begin position="77"/>
        <end position="97"/>
    </location>
</feature>
<keyword evidence="2" id="KW-0378">Hydrolase</keyword>
<proteinExistence type="inferred from homology"/>
<name>A0A6I3KJJ9_9HYPH</name>
<dbReference type="SUPFAM" id="SSF56300">
    <property type="entry name" value="Metallo-dependent phosphatases"/>
    <property type="match status" value="1"/>
</dbReference>
<evidence type="ECO:0000313" key="8">
    <source>
        <dbReference type="Proteomes" id="UP000440694"/>
    </source>
</evidence>
<keyword evidence="3" id="KW-0408">Iron</keyword>
<dbReference type="PANTHER" id="PTHR42988:SF2">
    <property type="entry name" value="CYCLIC NUCLEOTIDE PHOSPHODIESTERASE CBUA0032-RELATED"/>
    <property type="match status" value="1"/>
</dbReference>
<accession>A0A6I3KJJ9</accession>
<dbReference type="GO" id="GO:0046872">
    <property type="term" value="F:metal ion binding"/>
    <property type="evidence" value="ECO:0007669"/>
    <property type="project" value="UniProtKB-KW"/>
</dbReference>
<keyword evidence="5" id="KW-1133">Transmembrane helix</keyword>
<dbReference type="AlphaFoldDB" id="A0A6I3KJJ9"/>
<dbReference type="EMBL" id="WMBQ01000001">
    <property type="protein sequence ID" value="MTD94110.1"/>
    <property type="molecule type" value="Genomic_DNA"/>
</dbReference>
<dbReference type="Proteomes" id="UP000440694">
    <property type="component" value="Unassembled WGS sequence"/>
</dbReference>
<gene>
    <name evidence="7" type="ORF">GIW81_07130</name>
</gene>
<evidence type="ECO:0000259" key="6">
    <source>
        <dbReference type="Pfam" id="PF00149"/>
    </source>
</evidence>
<evidence type="ECO:0000256" key="1">
    <source>
        <dbReference type="ARBA" id="ARBA00022723"/>
    </source>
</evidence>
<evidence type="ECO:0000256" key="5">
    <source>
        <dbReference type="SAM" id="Phobius"/>
    </source>
</evidence>
<evidence type="ECO:0000256" key="2">
    <source>
        <dbReference type="ARBA" id="ARBA00022801"/>
    </source>
</evidence>
<dbReference type="Pfam" id="PF00149">
    <property type="entry name" value="Metallophos"/>
    <property type="match status" value="1"/>
</dbReference>
<keyword evidence="8" id="KW-1185">Reference proteome</keyword>
<protein>
    <submittedName>
        <fullName evidence="7">Metallophosphoesterase</fullName>
    </submittedName>
</protein>
<comment type="similarity">
    <text evidence="4">Belongs to the cyclic nucleotide phosphodiesterase class-III family.</text>
</comment>
<reference evidence="7 8" key="1">
    <citation type="submission" date="2019-11" db="EMBL/GenBank/DDBJ databases">
        <title>Identification of a novel strain.</title>
        <authorList>
            <person name="Xu Q."/>
            <person name="Wang G."/>
        </authorList>
    </citation>
    <scope>NUCLEOTIDE SEQUENCE [LARGE SCALE GENOMIC DNA]</scope>
    <source>
        <strain evidence="8">xq</strain>
    </source>
</reference>
<evidence type="ECO:0000256" key="3">
    <source>
        <dbReference type="ARBA" id="ARBA00023004"/>
    </source>
</evidence>
<feature type="transmembrane region" description="Helical" evidence="5">
    <location>
        <begin position="152"/>
        <end position="173"/>
    </location>
</feature>
<dbReference type="PANTHER" id="PTHR42988">
    <property type="entry name" value="PHOSPHOHYDROLASE"/>
    <property type="match status" value="1"/>
</dbReference>
<dbReference type="InterPro" id="IPR050884">
    <property type="entry name" value="CNP_phosphodiesterase-III"/>
</dbReference>
<dbReference type="Gene3D" id="3.60.21.10">
    <property type="match status" value="2"/>
</dbReference>
<keyword evidence="5" id="KW-0812">Transmembrane</keyword>
<dbReference type="GO" id="GO:0016787">
    <property type="term" value="F:hydrolase activity"/>
    <property type="evidence" value="ECO:0007669"/>
    <property type="project" value="UniProtKB-KW"/>
</dbReference>
<feature type="domain" description="Calcineurin-like phosphoesterase" evidence="6">
    <location>
        <begin position="239"/>
        <end position="336"/>
    </location>
</feature>
<keyword evidence="5" id="KW-0472">Membrane</keyword>
<dbReference type="InterPro" id="IPR004843">
    <property type="entry name" value="Calcineurin-like_PHP"/>
</dbReference>
<evidence type="ECO:0000313" key="7">
    <source>
        <dbReference type="EMBL" id="MTD94110.1"/>
    </source>
</evidence>
<evidence type="ECO:0000256" key="4">
    <source>
        <dbReference type="ARBA" id="ARBA00025742"/>
    </source>
</evidence>
<organism evidence="7 8">
    <name type="scientific">Hyphomicrobium album</name>
    <dbReference type="NCBI Taxonomy" id="2665159"/>
    <lineage>
        <taxon>Bacteria</taxon>
        <taxon>Pseudomonadati</taxon>
        <taxon>Pseudomonadota</taxon>
        <taxon>Alphaproteobacteria</taxon>
        <taxon>Hyphomicrobiales</taxon>
        <taxon>Hyphomicrobiaceae</taxon>
        <taxon>Hyphomicrobium</taxon>
    </lineage>
</organism>
<sequence>MQPLVDPRHGDIEDDASSTKSNSLLSMAGSLLGEISLAKLIVAWLILFIVPAVIVGLVPLIAAAWAGKLAGKLTPALIGIVPIALFVTVAAMGWLFGRRLFRLAESSFWSLNALVIEPAYILGRESLRHLAERMLPEGAAARRRERFRSWSAAASGLLISALALWVLSMAWPASRWSGEMGDLLALKNLAGVALANTLVVVSAYLAVAALAWGLADAAMPPPRDLPQFSAPTPGARTWRVAHLSDVHVVGERYGFRIESGRSGPQGDDRFRRLLRLLEDIHTSAPLDVVLISGDATDAGRSGEWAEFLDALAAHPDIAARVLMLPGNHDINIVDRANPARLDLSIGPNSRLRKIRALSAIEGVQGSRVHVVDPDGKRIGKTLTEALRPHAAELSRFAARGRPYFSTAASDLWDDVFPMVVPPDREDGLGIVLLNSNTDSHFSFTNALGMISAAQAKAMDAVFAQHPKACWLIGLHHHPVEYPRAAKVLSERIGTTLVNGNWFLRRLMPMAKRAILMHGHRHIDWIGECGGLVIVSAPSPVMESKNDASTYFYIHTLEIGADNCLRLLVPQRVDVPGETPEYERSVVEGVVPRAGIEPATP</sequence>
<feature type="transmembrane region" description="Helical" evidence="5">
    <location>
        <begin position="40"/>
        <end position="65"/>
    </location>
</feature>
<keyword evidence="1" id="KW-0479">Metal-binding</keyword>
<dbReference type="InterPro" id="IPR029052">
    <property type="entry name" value="Metallo-depent_PP-like"/>
</dbReference>
<comment type="caution">
    <text evidence="7">The sequence shown here is derived from an EMBL/GenBank/DDBJ whole genome shotgun (WGS) entry which is preliminary data.</text>
</comment>